<evidence type="ECO:0000313" key="12">
    <source>
        <dbReference type="EMBL" id="AST14932.1"/>
    </source>
</evidence>
<keyword evidence="6" id="KW-0375">Hydrogen ion transport</keyword>
<comment type="similarity">
    <text evidence="2">Belongs to the ATPase A chain family.</text>
</comment>
<evidence type="ECO:0000256" key="10">
    <source>
        <dbReference type="ARBA" id="ARBA00023310"/>
    </source>
</evidence>
<evidence type="ECO:0000256" key="1">
    <source>
        <dbReference type="ARBA" id="ARBA00004141"/>
    </source>
</evidence>
<geneLocation type="mitochondrion" evidence="12"/>
<keyword evidence="9 11" id="KW-0472">Membrane</keyword>
<accession>A0A3Q8B604</accession>
<sequence>MSFLYFFHVFVYIYVAQFFLLPYISYVCYVWRVFLNLVVQVFGFDVISPMGYVFSSLYFLLMIFGCYYGHLSWNISWGRVAEFTFVWALVGWLVTFFVLMSEEILSNVFGLFGERYVGVLYAIWSKMSTVFVRPFSLSLRLTINLTVGHFVMSSWIISQEMVGENFSWSGLIFTQFVLVMLVAIESIVYVLQSFIFSRLLSIYLEEV</sequence>
<dbReference type="InterPro" id="IPR035908">
    <property type="entry name" value="F0_ATP_A_sf"/>
</dbReference>
<evidence type="ECO:0000256" key="4">
    <source>
        <dbReference type="ARBA" id="ARBA00022547"/>
    </source>
</evidence>
<feature type="transmembrane region" description="Helical" evidence="11">
    <location>
        <begin position="46"/>
        <end position="68"/>
    </location>
</feature>
<keyword evidence="7 11" id="KW-1133">Transmembrane helix</keyword>
<dbReference type="SUPFAM" id="SSF81336">
    <property type="entry name" value="F1F0 ATP synthase subunit A"/>
    <property type="match status" value="1"/>
</dbReference>
<evidence type="ECO:0000256" key="2">
    <source>
        <dbReference type="ARBA" id="ARBA00006810"/>
    </source>
</evidence>
<evidence type="ECO:0000256" key="5">
    <source>
        <dbReference type="ARBA" id="ARBA00022692"/>
    </source>
</evidence>
<proteinExistence type="inferred from homology"/>
<dbReference type="AlphaFoldDB" id="A0A3Q8B604"/>
<evidence type="ECO:0000256" key="3">
    <source>
        <dbReference type="ARBA" id="ARBA00022448"/>
    </source>
</evidence>
<evidence type="ECO:0000256" key="8">
    <source>
        <dbReference type="ARBA" id="ARBA00023065"/>
    </source>
</evidence>
<keyword evidence="10" id="KW-0066">ATP synthesis</keyword>
<keyword evidence="12" id="KW-0496">Mitochondrion</keyword>
<dbReference type="EMBL" id="KY399989">
    <property type="protein sequence ID" value="AST14932.1"/>
    <property type="molecule type" value="Genomic_DNA"/>
</dbReference>
<feature type="transmembrane region" description="Helical" evidence="11">
    <location>
        <begin position="137"/>
        <end position="158"/>
    </location>
</feature>
<evidence type="ECO:0000256" key="11">
    <source>
        <dbReference type="SAM" id="Phobius"/>
    </source>
</evidence>
<dbReference type="GO" id="GO:0006754">
    <property type="term" value="P:ATP biosynthetic process"/>
    <property type="evidence" value="ECO:0007669"/>
    <property type="project" value="UniProtKB-KW"/>
</dbReference>
<feature type="transmembrane region" description="Helical" evidence="11">
    <location>
        <begin position="170"/>
        <end position="191"/>
    </location>
</feature>
<dbReference type="GO" id="GO:1902600">
    <property type="term" value="P:proton transmembrane transport"/>
    <property type="evidence" value="ECO:0007669"/>
    <property type="project" value="UniProtKB-KW"/>
</dbReference>
<keyword evidence="4" id="KW-0138">CF(0)</keyword>
<evidence type="ECO:0000256" key="7">
    <source>
        <dbReference type="ARBA" id="ARBA00022989"/>
    </source>
</evidence>
<dbReference type="GO" id="GO:0045259">
    <property type="term" value="C:proton-transporting ATP synthase complex"/>
    <property type="evidence" value="ECO:0007669"/>
    <property type="project" value="UniProtKB-KW"/>
</dbReference>
<keyword evidence="3" id="KW-0813">Transport</keyword>
<feature type="transmembrane region" description="Helical" evidence="11">
    <location>
        <begin position="12"/>
        <end position="34"/>
    </location>
</feature>
<evidence type="ECO:0000256" key="6">
    <source>
        <dbReference type="ARBA" id="ARBA00022781"/>
    </source>
</evidence>
<dbReference type="Gene3D" id="1.20.120.220">
    <property type="entry name" value="ATP synthase, F0 complex, subunit A"/>
    <property type="match status" value="1"/>
</dbReference>
<organism evidence="12">
    <name type="scientific">Hammerschmidtiella sp. ZengetLiu-2016</name>
    <dbReference type="NCBI Taxonomy" id="2025463"/>
    <lineage>
        <taxon>Eukaryota</taxon>
        <taxon>Metazoa</taxon>
        <taxon>Ecdysozoa</taxon>
        <taxon>Nematoda</taxon>
        <taxon>Chromadorea</taxon>
        <taxon>Rhabditida</taxon>
        <taxon>Spirurina</taxon>
        <taxon>Oxyuridomorpha</taxon>
        <taxon>Thelastomatoidea</taxon>
        <taxon>Thelastomatidae</taxon>
        <taxon>Hammerschmidtiella</taxon>
    </lineage>
</organism>
<keyword evidence="5 11" id="KW-0812">Transmembrane</keyword>
<feature type="transmembrane region" description="Helical" evidence="11">
    <location>
        <begin position="104"/>
        <end position="125"/>
    </location>
</feature>
<name>A0A3Q8B604_9BILA</name>
<gene>
    <name evidence="12" type="primary">atp6</name>
</gene>
<reference evidence="12" key="1">
    <citation type="submission" date="2016-12" db="EMBL/GenBank/DDBJ databases">
        <title>Molecular characterization of a Eupolyphaga parasitic nematode.</title>
        <authorList>
            <person name="Zeng Q.R."/>
            <person name="Liu X.Y."/>
            <person name="Yuan H."/>
            <person name="Wang W.Y."/>
            <person name="Gu K.Z."/>
            <person name="Sun H."/>
            <person name="Zhou W.P."/>
            <person name="Cheng Y.D."/>
        </authorList>
    </citation>
    <scope>NUCLEOTIDE SEQUENCE</scope>
</reference>
<evidence type="ECO:0000256" key="9">
    <source>
        <dbReference type="ARBA" id="ARBA00023136"/>
    </source>
</evidence>
<protein>
    <submittedName>
        <fullName evidence="12">ATP synthase F0 subunit 6</fullName>
    </submittedName>
</protein>
<keyword evidence="8" id="KW-0406">Ion transport</keyword>
<feature type="transmembrane region" description="Helical" evidence="11">
    <location>
        <begin position="80"/>
        <end position="98"/>
    </location>
</feature>
<comment type="subcellular location">
    <subcellularLocation>
        <location evidence="1">Membrane</location>
        <topology evidence="1">Multi-pass membrane protein</topology>
    </subcellularLocation>
</comment>